<feature type="region of interest" description="Disordered" evidence="1">
    <location>
        <begin position="16"/>
        <end position="40"/>
    </location>
</feature>
<dbReference type="AlphaFoldDB" id="E6K7T0"/>
<keyword evidence="3" id="KW-1185">Reference proteome</keyword>
<gene>
    <name evidence="2" type="ORF">HMPREF6485_1509</name>
</gene>
<name>E6K7T0_9BACT</name>
<evidence type="ECO:0000256" key="1">
    <source>
        <dbReference type="SAM" id="MobiDB-lite"/>
    </source>
</evidence>
<sequence>MSGVFDISALHRSKRNVMEDKCQDNHPNSADNKNKSLIFA</sequence>
<reference evidence="2 3" key="1">
    <citation type="submission" date="2010-10" db="EMBL/GenBank/DDBJ databases">
        <authorList>
            <person name="Muzny D."/>
            <person name="Qin X."/>
            <person name="Deng J."/>
            <person name="Jiang H."/>
            <person name="Liu Y."/>
            <person name="Qu J."/>
            <person name="Song X.-Z."/>
            <person name="Zhang L."/>
            <person name="Thornton R."/>
            <person name="Coyle M."/>
            <person name="Francisco L."/>
            <person name="Jackson L."/>
            <person name="Javaid M."/>
            <person name="Korchina V."/>
            <person name="Kovar C."/>
            <person name="Mata R."/>
            <person name="Mathew T."/>
            <person name="Ngo R."/>
            <person name="Nguyen L."/>
            <person name="Nguyen N."/>
            <person name="Okwuonu G."/>
            <person name="Ongeri F."/>
            <person name="Pham C."/>
            <person name="Simmons D."/>
            <person name="Wilczek-Boney K."/>
            <person name="Hale W."/>
            <person name="Jakkamsetti A."/>
            <person name="Pham P."/>
            <person name="Ruth R."/>
            <person name="San Lucas F."/>
            <person name="Warren J."/>
            <person name="Zhang J."/>
            <person name="Zhao Z."/>
            <person name="Zhou C."/>
            <person name="Zhu D."/>
            <person name="Lee S."/>
            <person name="Bess C."/>
            <person name="Blankenburg K."/>
            <person name="Forbes L."/>
            <person name="Fu Q."/>
            <person name="Gubbala S."/>
            <person name="Hirani K."/>
            <person name="Jayaseelan J.C."/>
            <person name="Lara F."/>
            <person name="Munidasa M."/>
            <person name="Palculict T."/>
            <person name="Patil S."/>
            <person name="Pu L.-L."/>
            <person name="Saada N."/>
            <person name="Tang L."/>
            <person name="Weissenberger G."/>
            <person name="Zhu Y."/>
            <person name="Hemphill L."/>
            <person name="Shang Y."/>
            <person name="Youmans B."/>
            <person name="Ayvaz T."/>
            <person name="Ross M."/>
            <person name="Santibanez J."/>
            <person name="Aqrawi P."/>
            <person name="Gross S."/>
            <person name="Joshi V."/>
            <person name="Fowler G."/>
            <person name="Nazareth L."/>
            <person name="Reid J."/>
            <person name="Worley K."/>
            <person name="Petrosino J."/>
            <person name="Highlander S."/>
            <person name="Gibbs R."/>
        </authorList>
    </citation>
    <scope>NUCLEOTIDE SEQUENCE [LARGE SCALE GENOMIC DNA]</scope>
    <source>
        <strain evidence="2 3">ATCC 33574</strain>
    </source>
</reference>
<proteinExistence type="predicted"/>
<protein>
    <submittedName>
        <fullName evidence="2">Uncharacterized protein</fullName>
    </submittedName>
</protein>
<dbReference type="HOGENOM" id="CLU_3294195_0_0_10"/>
<accession>E6K7T0</accession>
<evidence type="ECO:0000313" key="3">
    <source>
        <dbReference type="Proteomes" id="UP000003112"/>
    </source>
</evidence>
<dbReference type="STRING" id="873513.HMPREF6485_1509"/>
<comment type="caution">
    <text evidence="2">The sequence shown here is derived from an EMBL/GenBank/DDBJ whole genome shotgun (WGS) entry which is preliminary data.</text>
</comment>
<evidence type="ECO:0000313" key="2">
    <source>
        <dbReference type="EMBL" id="EFU30230.1"/>
    </source>
</evidence>
<dbReference type="Proteomes" id="UP000003112">
    <property type="component" value="Unassembled WGS sequence"/>
</dbReference>
<organism evidence="2 3">
    <name type="scientific">Segatella buccae ATCC 33574</name>
    <dbReference type="NCBI Taxonomy" id="873513"/>
    <lineage>
        <taxon>Bacteria</taxon>
        <taxon>Pseudomonadati</taxon>
        <taxon>Bacteroidota</taxon>
        <taxon>Bacteroidia</taxon>
        <taxon>Bacteroidales</taxon>
        <taxon>Prevotellaceae</taxon>
        <taxon>Segatella</taxon>
    </lineage>
</organism>
<dbReference type="EMBL" id="AEPD01000028">
    <property type="protein sequence ID" value="EFU30230.1"/>
    <property type="molecule type" value="Genomic_DNA"/>
</dbReference>